<dbReference type="Proteomes" id="UP001150941">
    <property type="component" value="Unassembled WGS sequence"/>
</dbReference>
<gene>
    <name evidence="1" type="ORF">N7468_009660</name>
</gene>
<comment type="caution">
    <text evidence="1">The sequence shown here is derived from an EMBL/GenBank/DDBJ whole genome shotgun (WGS) entry which is preliminary data.</text>
</comment>
<evidence type="ECO:0000313" key="2">
    <source>
        <dbReference type="Proteomes" id="UP001150941"/>
    </source>
</evidence>
<dbReference type="RefSeq" id="XP_058327286.1">
    <property type="nucleotide sequence ID" value="XM_058478956.1"/>
</dbReference>
<proteinExistence type="predicted"/>
<keyword evidence="2" id="KW-1185">Reference proteome</keyword>
<sequence length="97" mass="10194">MRVTLISPPAPGGKTCYKYKAMGKSPSSMVLSMGDASVVIHIGPTGRSNSLAFKLASWLASKAGNANDSILCHCSLVCQALNRASPSWSPRSAKRTL</sequence>
<dbReference type="AlphaFoldDB" id="A0A9W9NI63"/>
<organism evidence="1 2">
    <name type="scientific">Penicillium chermesinum</name>
    <dbReference type="NCBI Taxonomy" id="63820"/>
    <lineage>
        <taxon>Eukaryota</taxon>
        <taxon>Fungi</taxon>
        <taxon>Dikarya</taxon>
        <taxon>Ascomycota</taxon>
        <taxon>Pezizomycotina</taxon>
        <taxon>Eurotiomycetes</taxon>
        <taxon>Eurotiomycetidae</taxon>
        <taxon>Eurotiales</taxon>
        <taxon>Aspergillaceae</taxon>
        <taxon>Penicillium</taxon>
    </lineage>
</organism>
<accession>A0A9W9NI63</accession>
<reference evidence="1" key="2">
    <citation type="journal article" date="2023" name="IMA Fungus">
        <title>Comparative genomic study of the Penicillium genus elucidates a diverse pangenome and 15 lateral gene transfer events.</title>
        <authorList>
            <person name="Petersen C."/>
            <person name="Sorensen T."/>
            <person name="Nielsen M.R."/>
            <person name="Sondergaard T.E."/>
            <person name="Sorensen J.L."/>
            <person name="Fitzpatrick D.A."/>
            <person name="Frisvad J.C."/>
            <person name="Nielsen K.L."/>
        </authorList>
    </citation>
    <scope>NUCLEOTIDE SEQUENCE</scope>
    <source>
        <strain evidence="1">IBT 19713</strain>
    </source>
</reference>
<reference evidence="1" key="1">
    <citation type="submission" date="2022-11" db="EMBL/GenBank/DDBJ databases">
        <authorList>
            <person name="Petersen C."/>
        </authorList>
    </citation>
    <scope>NUCLEOTIDE SEQUENCE</scope>
    <source>
        <strain evidence="1">IBT 19713</strain>
    </source>
</reference>
<dbReference type="EMBL" id="JAPQKS010000007">
    <property type="protein sequence ID" value="KAJ5220456.1"/>
    <property type="molecule type" value="Genomic_DNA"/>
</dbReference>
<protein>
    <submittedName>
        <fullName evidence="1">Uncharacterized protein</fullName>
    </submittedName>
</protein>
<evidence type="ECO:0000313" key="1">
    <source>
        <dbReference type="EMBL" id="KAJ5220456.1"/>
    </source>
</evidence>
<dbReference type="GeneID" id="83206259"/>
<name>A0A9W9NI63_9EURO</name>